<dbReference type="PANTHER" id="PTHR35527">
    <property type="entry name" value="CHOLOYLGLYCINE HYDROLASE"/>
    <property type="match status" value="1"/>
</dbReference>
<evidence type="ECO:0000313" key="4">
    <source>
        <dbReference type="EMBL" id="SHG99535.1"/>
    </source>
</evidence>
<dbReference type="InterPro" id="IPR052193">
    <property type="entry name" value="Peptidase_C59"/>
</dbReference>
<evidence type="ECO:0000313" key="5">
    <source>
        <dbReference type="Proteomes" id="UP000184485"/>
    </source>
</evidence>
<protein>
    <submittedName>
        <fullName evidence="4">Penicillin V acylase, Ntn superfamily</fullName>
    </submittedName>
</protein>
<comment type="similarity">
    <text evidence="1">Belongs to the peptidase C59 family.</text>
</comment>
<keyword evidence="2" id="KW-0378">Hydrolase</keyword>
<dbReference type="AlphaFoldDB" id="A0A1M5PCS7"/>
<evidence type="ECO:0000256" key="1">
    <source>
        <dbReference type="ARBA" id="ARBA00006625"/>
    </source>
</evidence>
<accession>A0A1M5PCS7</accession>
<feature type="domain" description="Choloylglycine hydrolase/NAAA C-terminal" evidence="3">
    <location>
        <begin position="2"/>
        <end position="282"/>
    </location>
</feature>
<dbReference type="SUPFAM" id="SSF56235">
    <property type="entry name" value="N-terminal nucleophile aminohydrolases (Ntn hydrolases)"/>
    <property type="match status" value="1"/>
</dbReference>
<dbReference type="RefSeq" id="WP_073058636.1">
    <property type="nucleotide sequence ID" value="NZ_FQUP01000011.1"/>
</dbReference>
<dbReference type="OrthoDB" id="9794717at2"/>
<dbReference type="EMBL" id="FQUP01000011">
    <property type="protein sequence ID" value="SHG99535.1"/>
    <property type="molecule type" value="Genomic_DNA"/>
</dbReference>
<dbReference type="InterPro" id="IPR029055">
    <property type="entry name" value="Ntn_hydrolases_N"/>
</dbReference>
<proteinExistence type="inferred from homology"/>
<evidence type="ECO:0000259" key="3">
    <source>
        <dbReference type="Pfam" id="PF02275"/>
    </source>
</evidence>
<dbReference type="Pfam" id="PF02275">
    <property type="entry name" value="CBAH"/>
    <property type="match status" value="1"/>
</dbReference>
<evidence type="ECO:0000256" key="2">
    <source>
        <dbReference type="ARBA" id="ARBA00022801"/>
    </source>
</evidence>
<reference evidence="4 5" key="1">
    <citation type="submission" date="2016-11" db="EMBL/GenBank/DDBJ databases">
        <authorList>
            <person name="Jaros S."/>
            <person name="Januszkiewicz K."/>
            <person name="Wedrychowicz H."/>
        </authorList>
    </citation>
    <scope>NUCLEOTIDE SEQUENCE [LARGE SCALE GENOMIC DNA]</scope>
    <source>
        <strain evidence="4 5">DSM 19436</strain>
    </source>
</reference>
<dbReference type="PANTHER" id="PTHR35527:SF2">
    <property type="entry name" value="HYDROLASE"/>
    <property type="match status" value="1"/>
</dbReference>
<sequence>MCTSLGYKDATGKAYYGRTLELTTDLPYQVTYFPAGFETTSDVPGHPALAMTAKHALIAVTMPYRMPTAEAPLGLADLKILEGLNDKGLTFSLLSYPHAGGTQKSVDMTQAVLSASDLGLWALGQFATAAEVKEALSAQPVMLQPLGLLGGVESPFHYVVHDAGGASIVIEFDRGEMTVYDNPVGVMTNGPKFDWHLTNLDNYTFLSNVDRSTGTFGARKVVQPDSGIATAGLPSSNTSVGRFVRAAYYAEFTEKAATPDLAVQSLAHILNTFDRPRGASIDYPDGAGGHLEVQGLAQSDETPYATEYTCWTSLSDLDRKLFFVRDYRALNFSAFDLTQLSEQTTPLSVSLDHVRSLPPDLTGSLTVRPSAR</sequence>
<dbReference type="Gene3D" id="3.60.60.10">
    <property type="entry name" value="Penicillin V Acylase, Chain A"/>
    <property type="match status" value="1"/>
</dbReference>
<dbReference type="Proteomes" id="UP000184485">
    <property type="component" value="Unassembled WGS sequence"/>
</dbReference>
<dbReference type="GO" id="GO:0016787">
    <property type="term" value="F:hydrolase activity"/>
    <property type="evidence" value="ECO:0007669"/>
    <property type="project" value="UniProtKB-KW"/>
</dbReference>
<dbReference type="InterPro" id="IPR029132">
    <property type="entry name" value="CBAH/NAAA_C"/>
</dbReference>
<gene>
    <name evidence="4" type="ORF">SAMN02745157_0128</name>
</gene>
<organism evidence="4 5">
    <name type="scientific">Kaistia soli DSM 19436</name>
    <dbReference type="NCBI Taxonomy" id="1122133"/>
    <lineage>
        <taxon>Bacteria</taxon>
        <taxon>Pseudomonadati</taxon>
        <taxon>Pseudomonadota</taxon>
        <taxon>Alphaproteobacteria</taxon>
        <taxon>Hyphomicrobiales</taxon>
        <taxon>Kaistiaceae</taxon>
        <taxon>Kaistia</taxon>
    </lineage>
</organism>
<dbReference type="STRING" id="1122133.SAMN02745157_0128"/>
<keyword evidence="5" id="KW-1185">Reference proteome</keyword>
<name>A0A1M5PCS7_9HYPH</name>